<dbReference type="PROSITE" id="PS50297">
    <property type="entry name" value="ANK_REP_REGION"/>
    <property type="match status" value="1"/>
</dbReference>
<dbReference type="PANTHER" id="PTHR24186:SF38">
    <property type="entry name" value="ANKYRIN REPEAT FAMILY PROTEIN"/>
    <property type="match status" value="1"/>
</dbReference>
<keyword evidence="6 8" id="KW-0472">Membrane</keyword>
<sequence>MEELGKIRDSSNRTAGHLVLALESAPFHPYKFHHYKLEETRWDPVKRQDWEYDGWKCHIDLRSVHEDGGCYDSALIKNIFKIDALSELQANVNYTSWIAMVGRSALHVAAEEGNPELLRTLLETGHFDPHYVDTLNGDTFLHAAVRSRNPMPMPPMLLDYVEIPDQHYGEFGKVERDSTMMGQQHDKEEKSYCESTRQGCVNLLIQWGLDVWEGNKSGRLPDPGPNASPAYNLWWYDKLTLETQNQKTSFSSAATAISVTAALVATASYVGQLQPPLGYSLEDVDQIVKIQAEVLPVRVFFVCNTLAFYLVIAAVVFSLTPSLPMPHESTHGELNRMRRSVTSALVLLILSLVAILSSFASASLVVIPNKNRWLTGSSVILGSAGCLAALVFSCIRAVRLLCHNNSAVGRLYSKWVCI</sequence>
<dbReference type="PANTHER" id="PTHR24186">
    <property type="entry name" value="PROTEIN PHOSPHATASE 1 REGULATORY SUBUNIT"/>
    <property type="match status" value="1"/>
</dbReference>
<evidence type="ECO:0000259" key="9">
    <source>
        <dbReference type="Pfam" id="PF13962"/>
    </source>
</evidence>
<feature type="transmembrane region" description="Helical" evidence="8">
    <location>
        <begin position="299"/>
        <end position="320"/>
    </location>
</feature>
<evidence type="ECO:0000256" key="4">
    <source>
        <dbReference type="ARBA" id="ARBA00022989"/>
    </source>
</evidence>
<comment type="subcellular location">
    <subcellularLocation>
        <location evidence="1">Membrane</location>
        <topology evidence="1">Multi-pass membrane protein</topology>
    </subcellularLocation>
</comment>
<dbReference type="InterPro" id="IPR026961">
    <property type="entry name" value="PGG_dom"/>
</dbReference>
<name>A0ABD3GGT9_9MARC</name>
<dbReference type="SUPFAM" id="SSF48403">
    <property type="entry name" value="Ankyrin repeat"/>
    <property type="match status" value="1"/>
</dbReference>
<evidence type="ECO:0000256" key="8">
    <source>
        <dbReference type="SAM" id="Phobius"/>
    </source>
</evidence>
<dbReference type="PROSITE" id="PS50088">
    <property type="entry name" value="ANK_REPEAT"/>
    <property type="match status" value="1"/>
</dbReference>
<evidence type="ECO:0000256" key="1">
    <source>
        <dbReference type="ARBA" id="ARBA00004141"/>
    </source>
</evidence>
<feature type="domain" description="PGG" evidence="9">
    <location>
        <begin position="251"/>
        <end position="365"/>
    </location>
</feature>
<dbReference type="EMBL" id="JBJQOH010000007">
    <property type="protein sequence ID" value="KAL3678388.1"/>
    <property type="molecule type" value="Genomic_DNA"/>
</dbReference>
<keyword evidence="4 8" id="KW-1133">Transmembrane helix</keyword>
<evidence type="ECO:0000256" key="5">
    <source>
        <dbReference type="ARBA" id="ARBA00023043"/>
    </source>
</evidence>
<dbReference type="InterPro" id="IPR036770">
    <property type="entry name" value="Ankyrin_rpt-contain_sf"/>
</dbReference>
<dbReference type="Gene3D" id="1.25.40.20">
    <property type="entry name" value="Ankyrin repeat-containing domain"/>
    <property type="match status" value="1"/>
</dbReference>
<keyword evidence="11" id="KW-1185">Reference proteome</keyword>
<evidence type="ECO:0000313" key="11">
    <source>
        <dbReference type="Proteomes" id="UP001633002"/>
    </source>
</evidence>
<dbReference type="GO" id="GO:0016020">
    <property type="term" value="C:membrane"/>
    <property type="evidence" value="ECO:0007669"/>
    <property type="project" value="UniProtKB-SubCell"/>
</dbReference>
<feature type="repeat" description="ANK" evidence="7">
    <location>
        <begin position="101"/>
        <end position="125"/>
    </location>
</feature>
<dbReference type="Pfam" id="PF13962">
    <property type="entry name" value="PGG"/>
    <property type="match status" value="1"/>
</dbReference>
<evidence type="ECO:0000256" key="3">
    <source>
        <dbReference type="ARBA" id="ARBA00022737"/>
    </source>
</evidence>
<proteinExistence type="predicted"/>
<evidence type="ECO:0000256" key="6">
    <source>
        <dbReference type="ARBA" id="ARBA00023136"/>
    </source>
</evidence>
<dbReference type="InterPro" id="IPR002110">
    <property type="entry name" value="Ankyrin_rpt"/>
</dbReference>
<feature type="transmembrane region" description="Helical" evidence="8">
    <location>
        <begin position="341"/>
        <end position="367"/>
    </location>
</feature>
<keyword evidence="3" id="KW-0677">Repeat</keyword>
<feature type="transmembrane region" description="Helical" evidence="8">
    <location>
        <begin position="373"/>
        <end position="395"/>
    </location>
</feature>
<evidence type="ECO:0000313" key="10">
    <source>
        <dbReference type="EMBL" id="KAL3678388.1"/>
    </source>
</evidence>
<keyword evidence="2 8" id="KW-0812">Transmembrane</keyword>
<gene>
    <name evidence="10" type="ORF">R1sor_021344</name>
</gene>
<dbReference type="SMART" id="SM00248">
    <property type="entry name" value="ANK"/>
    <property type="match status" value="2"/>
</dbReference>
<protein>
    <recommendedName>
        <fullName evidence="9">PGG domain-containing protein</fullName>
    </recommendedName>
</protein>
<keyword evidence="5 7" id="KW-0040">ANK repeat</keyword>
<organism evidence="10 11">
    <name type="scientific">Riccia sorocarpa</name>
    <dbReference type="NCBI Taxonomy" id="122646"/>
    <lineage>
        <taxon>Eukaryota</taxon>
        <taxon>Viridiplantae</taxon>
        <taxon>Streptophyta</taxon>
        <taxon>Embryophyta</taxon>
        <taxon>Marchantiophyta</taxon>
        <taxon>Marchantiopsida</taxon>
        <taxon>Marchantiidae</taxon>
        <taxon>Marchantiales</taxon>
        <taxon>Ricciaceae</taxon>
        <taxon>Riccia</taxon>
    </lineage>
</organism>
<reference evidence="10 11" key="1">
    <citation type="submission" date="2024-09" db="EMBL/GenBank/DDBJ databases">
        <title>Chromosome-scale assembly of Riccia sorocarpa.</title>
        <authorList>
            <person name="Paukszto L."/>
        </authorList>
    </citation>
    <scope>NUCLEOTIDE SEQUENCE [LARGE SCALE GENOMIC DNA]</scope>
    <source>
        <strain evidence="10">LP-2024</strain>
        <tissue evidence="10">Aerial parts of the thallus</tissue>
    </source>
</reference>
<evidence type="ECO:0000256" key="7">
    <source>
        <dbReference type="PROSITE-ProRule" id="PRU00023"/>
    </source>
</evidence>
<dbReference type="Proteomes" id="UP001633002">
    <property type="component" value="Unassembled WGS sequence"/>
</dbReference>
<comment type="caution">
    <text evidence="10">The sequence shown here is derived from an EMBL/GenBank/DDBJ whole genome shotgun (WGS) entry which is preliminary data.</text>
</comment>
<evidence type="ECO:0000256" key="2">
    <source>
        <dbReference type="ARBA" id="ARBA00022692"/>
    </source>
</evidence>
<dbReference type="Pfam" id="PF13637">
    <property type="entry name" value="Ank_4"/>
    <property type="match status" value="1"/>
</dbReference>
<dbReference type="AlphaFoldDB" id="A0ABD3GGT9"/>
<accession>A0ABD3GGT9</accession>